<name>A0A183SRB3_SCHSO</name>
<gene>
    <name evidence="1" type="ORF">SSLN_LOCUS6761</name>
</gene>
<accession>A0A183SRB3</accession>
<protein>
    <submittedName>
        <fullName evidence="3">Reverse transcriptase domain-containing protein</fullName>
    </submittedName>
</protein>
<reference evidence="1 2" key="2">
    <citation type="submission" date="2018-11" db="EMBL/GenBank/DDBJ databases">
        <authorList>
            <consortium name="Pathogen Informatics"/>
        </authorList>
    </citation>
    <scope>NUCLEOTIDE SEQUENCE [LARGE SCALE GENOMIC DNA]</scope>
    <source>
        <strain evidence="1 2">NST_G2</strain>
    </source>
</reference>
<evidence type="ECO:0000313" key="1">
    <source>
        <dbReference type="EMBL" id="VDL93146.1"/>
    </source>
</evidence>
<dbReference type="AlphaFoldDB" id="A0A183SRB3"/>
<dbReference type="EMBL" id="UYSU01033841">
    <property type="protein sequence ID" value="VDL93146.1"/>
    <property type="molecule type" value="Genomic_DNA"/>
</dbReference>
<dbReference type="Proteomes" id="UP000275846">
    <property type="component" value="Unassembled WGS sequence"/>
</dbReference>
<evidence type="ECO:0000313" key="2">
    <source>
        <dbReference type="Proteomes" id="UP000275846"/>
    </source>
</evidence>
<sequence length="95" mass="10897">MLHQGKVPQDFKDATIVHLYNKVNRKLCDQHRGSSLLNITEKIFACILLNRLSAHPQLGLLTESQCGFRRHSGAADMIFATRQLQEDCHEMRTHL</sequence>
<reference evidence="3" key="1">
    <citation type="submission" date="2016-06" db="UniProtKB">
        <authorList>
            <consortium name="WormBaseParasite"/>
        </authorList>
    </citation>
    <scope>IDENTIFICATION</scope>
</reference>
<proteinExistence type="predicted"/>
<evidence type="ECO:0000313" key="3">
    <source>
        <dbReference type="WBParaSite" id="SSLN_0000697401-mRNA-1"/>
    </source>
</evidence>
<dbReference type="WBParaSite" id="SSLN_0000697401-mRNA-1">
    <property type="protein sequence ID" value="SSLN_0000697401-mRNA-1"/>
    <property type="gene ID" value="SSLN_0000697401"/>
</dbReference>
<organism evidence="3">
    <name type="scientific">Schistocephalus solidus</name>
    <name type="common">Tapeworm</name>
    <dbReference type="NCBI Taxonomy" id="70667"/>
    <lineage>
        <taxon>Eukaryota</taxon>
        <taxon>Metazoa</taxon>
        <taxon>Spiralia</taxon>
        <taxon>Lophotrochozoa</taxon>
        <taxon>Platyhelminthes</taxon>
        <taxon>Cestoda</taxon>
        <taxon>Eucestoda</taxon>
        <taxon>Diphyllobothriidea</taxon>
        <taxon>Diphyllobothriidae</taxon>
        <taxon>Schistocephalus</taxon>
    </lineage>
</organism>
<dbReference type="PANTHER" id="PTHR19446">
    <property type="entry name" value="REVERSE TRANSCRIPTASES"/>
    <property type="match status" value="1"/>
</dbReference>
<keyword evidence="2" id="KW-1185">Reference proteome</keyword>
<dbReference type="OrthoDB" id="407509at2759"/>